<feature type="domain" description="AMP-dependent synthetase/ligase" evidence="4">
    <location>
        <begin position="21"/>
        <end position="83"/>
    </location>
</feature>
<dbReference type="SUPFAM" id="SSF56801">
    <property type="entry name" value="Acetyl-CoA synthetase-like"/>
    <property type="match status" value="1"/>
</dbReference>
<dbReference type="Proteomes" id="UP000020681">
    <property type="component" value="Unassembled WGS sequence"/>
</dbReference>
<dbReference type="PANTHER" id="PTHR43201:SF5">
    <property type="entry name" value="MEDIUM-CHAIN ACYL-COA LIGASE ACSF2, MITOCHONDRIAL"/>
    <property type="match status" value="1"/>
</dbReference>
<keyword evidence="6" id="KW-1185">Reference proteome</keyword>
<evidence type="ECO:0000256" key="3">
    <source>
        <dbReference type="SAM" id="MobiDB-lite"/>
    </source>
</evidence>
<evidence type="ECO:0000313" key="6">
    <source>
        <dbReference type="Proteomes" id="UP000020681"/>
    </source>
</evidence>
<dbReference type="InterPro" id="IPR042099">
    <property type="entry name" value="ANL_N_sf"/>
</dbReference>
<reference evidence="5 6" key="1">
    <citation type="submission" date="2014-01" db="EMBL/GenBank/DDBJ databases">
        <authorList>
            <person name="Dobos K."/>
            <person name="Lenaerts A."/>
            <person name="Ordway D."/>
            <person name="DeGroote M.A."/>
            <person name="Parker T."/>
            <person name="Sizemore C."/>
            <person name="Tallon L.J."/>
            <person name="Sadzewicz L.K."/>
            <person name="Sengamalay N."/>
            <person name="Fraser C.M."/>
            <person name="Hine E."/>
            <person name="Shefchek K.A."/>
            <person name="Das S.P."/>
            <person name="Tettelin H."/>
        </authorList>
    </citation>
    <scope>NUCLEOTIDE SEQUENCE [LARGE SCALE GENOMIC DNA]</scope>
    <source>
        <strain evidence="5 6">Harvey</strain>
    </source>
</reference>
<dbReference type="Gene3D" id="3.40.50.12780">
    <property type="entry name" value="N-terminal domain of ligase-like"/>
    <property type="match status" value="1"/>
</dbReference>
<organism evidence="5 6">
    <name type="scientific">Mycobacterium ulcerans str. Harvey</name>
    <dbReference type="NCBI Taxonomy" id="1299332"/>
    <lineage>
        <taxon>Bacteria</taxon>
        <taxon>Bacillati</taxon>
        <taxon>Actinomycetota</taxon>
        <taxon>Actinomycetes</taxon>
        <taxon>Mycobacteriales</taxon>
        <taxon>Mycobacteriaceae</taxon>
        <taxon>Mycobacterium</taxon>
        <taxon>Mycobacterium ulcerans group</taxon>
    </lineage>
</organism>
<evidence type="ECO:0000259" key="4">
    <source>
        <dbReference type="Pfam" id="PF00501"/>
    </source>
</evidence>
<proteinExistence type="inferred from homology"/>
<dbReference type="PANTHER" id="PTHR43201">
    <property type="entry name" value="ACYL-COA SYNTHETASE"/>
    <property type="match status" value="1"/>
</dbReference>
<evidence type="ECO:0000256" key="2">
    <source>
        <dbReference type="ARBA" id="ARBA00022598"/>
    </source>
</evidence>
<keyword evidence="2" id="KW-0436">Ligase</keyword>
<evidence type="ECO:0000313" key="5">
    <source>
        <dbReference type="EMBL" id="EUA93881.1"/>
    </source>
</evidence>
<gene>
    <name evidence="5" type="ORF">I551_8850</name>
</gene>
<accession>A0ABN0RAK4</accession>
<sequence length="84" mass="9099">MPLSDGEGSLAQRLETADAGEPVCDSGGSDNLFIMYTSGTTGNPQRVVHTHDSVHTAASSWSLTVDLRYQDRLLLPLPMFHVAR</sequence>
<feature type="region of interest" description="Disordered" evidence="3">
    <location>
        <begin position="1"/>
        <end position="23"/>
    </location>
</feature>
<evidence type="ECO:0000256" key="1">
    <source>
        <dbReference type="ARBA" id="ARBA00006432"/>
    </source>
</evidence>
<comment type="similarity">
    <text evidence="1">Belongs to the ATP-dependent AMP-binding enzyme family.</text>
</comment>
<comment type="caution">
    <text evidence="5">The sequence shown here is derived from an EMBL/GenBank/DDBJ whole genome shotgun (WGS) entry which is preliminary data.</text>
</comment>
<name>A0ABN0RAK4_MYCUL</name>
<dbReference type="InterPro" id="IPR000873">
    <property type="entry name" value="AMP-dep_synth/lig_dom"/>
</dbReference>
<protein>
    <submittedName>
        <fullName evidence="5">AMP-binding enzyme family protein</fullName>
    </submittedName>
</protein>
<dbReference type="EMBL" id="JAOL01000034">
    <property type="protein sequence ID" value="EUA93881.1"/>
    <property type="molecule type" value="Genomic_DNA"/>
</dbReference>
<dbReference type="Pfam" id="PF00501">
    <property type="entry name" value="AMP-binding"/>
    <property type="match status" value="1"/>
</dbReference>